<dbReference type="Pfam" id="PF09379">
    <property type="entry name" value="FERM_N"/>
    <property type="match status" value="1"/>
</dbReference>
<dbReference type="InterPro" id="IPR041789">
    <property type="entry name" value="ERM_FERM_C"/>
</dbReference>
<dbReference type="Gene3D" id="2.30.29.30">
    <property type="entry name" value="Pleckstrin-homology domain (PH domain)/Phosphotyrosine-binding domain (PTB)"/>
    <property type="match status" value="1"/>
</dbReference>
<proteinExistence type="predicted"/>
<feature type="compositionally biased region" description="Basic and acidic residues" evidence="5">
    <location>
        <begin position="518"/>
        <end position="547"/>
    </location>
</feature>
<feature type="region of interest" description="Disordered" evidence="5">
    <location>
        <begin position="503"/>
        <end position="547"/>
    </location>
</feature>
<dbReference type="GeneTree" id="ENSGT01090000260082"/>
<keyword evidence="8" id="KW-1185">Reference proteome</keyword>
<feature type="binding site" evidence="4">
    <location>
        <position position="301"/>
    </location>
    <ligand>
        <name>a 1,2-diacyl-sn-glycero-3-phospho-(1D-myo-inositol)</name>
        <dbReference type="ChEBI" id="CHEBI:57880"/>
    </ligand>
</feature>
<dbReference type="PROSITE" id="PS00661">
    <property type="entry name" value="FERM_2"/>
    <property type="match status" value="1"/>
</dbReference>
<sequence length="607" mass="72164">MFGNKGTMKYRVDPRKYQRKVIKTSQKQINVRVTTMDAELEFAIQPNTSGKQLFDQVVKTIGLREVWFFGLQYIDTKGYTTWLKLNKKVTQQDIKKASPVLFKFRAKFHPEDVAEELIQEITQRLFFIQVKDGILSDEVYCPPETSVLLASYAVQAKYGTYNADRHKPYLANDRLLPQRLYEQHKMTKEQWEERIQTWHCEHGVMNREDAMIEYLKIAQDLEMYGVNYFEIQNKKRTKLLLGVDALGLNIYESSDKLTPKIGFPWSEIRNISFNDKKFVIKPIDKKAPDFVFYVDRLRINKRILALCMGNHELYMRRRKPDTIEVQQMKAQAREEKNRKEQDRKQKERDQETIQQMAKEKEAALAKSLYYEEQLEKFRIDNERTQAELREKQAIAQKLAEDKERAEQERKELEELRRQAEEEAKALQQQKSATDMEKAAMEEDIQLKLREIEDLRIAEQEKERENLEWKKRAEEADEEIRLKEVEIAELSQRQIVESIVVPEQVEHQENATSSSEDDLQGKEFEHEEMERDRDEENRKTESEKNKALQDQLKELQKQLSHLRDQNVNSTQMDILHNENVKAGRDKYKTLKQIRSGNTKHRIDEFECL</sequence>
<organism evidence="7 8">
    <name type="scientific">Ciona savignyi</name>
    <name type="common">Pacific transparent sea squirt</name>
    <dbReference type="NCBI Taxonomy" id="51511"/>
    <lineage>
        <taxon>Eukaryota</taxon>
        <taxon>Metazoa</taxon>
        <taxon>Chordata</taxon>
        <taxon>Tunicata</taxon>
        <taxon>Ascidiacea</taxon>
        <taxon>Phlebobranchia</taxon>
        <taxon>Cionidae</taxon>
        <taxon>Ciona</taxon>
    </lineage>
</organism>
<protein>
    <recommendedName>
        <fullName evidence="6">FERM domain-containing protein</fullName>
    </recommendedName>
</protein>
<dbReference type="Proteomes" id="UP000007875">
    <property type="component" value="Unassembled WGS sequence"/>
</dbReference>
<dbReference type="SMART" id="SM00295">
    <property type="entry name" value="B41"/>
    <property type="match status" value="1"/>
</dbReference>
<dbReference type="InterPro" id="IPR035963">
    <property type="entry name" value="FERM_2"/>
</dbReference>
<evidence type="ECO:0000313" key="8">
    <source>
        <dbReference type="Proteomes" id="UP000007875"/>
    </source>
</evidence>
<dbReference type="Gene3D" id="3.10.20.90">
    <property type="entry name" value="Phosphatidylinositol 3-kinase Catalytic Subunit, Chain A, domain 1"/>
    <property type="match status" value="1"/>
</dbReference>
<dbReference type="CDD" id="cd17187">
    <property type="entry name" value="FERM_F1_ERM"/>
    <property type="match status" value="1"/>
</dbReference>
<dbReference type="SMART" id="SM01196">
    <property type="entry name" value="FERM_C"/>
    <property type="match status" value="1"/>
</dbReference>
<evidence type="ECO:0000256" key="5">
    <source>
        <dbReference type="SAM" id="MobiDB-lite"/>
    </source>
</evidence>
<feature type="region of interest" description="Disordered" evidence="5">
    <location>
        <begin position="326"/>
        <end position="351"/>
    </location>
</feature>
<feature type="compositionally biased region" description="Basic and acidic residues" evidence="5">
    <location>
        <begin position="331"/>
        <end position="351"/>
    </location>
</feature>
<keyword evidence="3" id="KW-0472">Membrane</keyword>
<dbReference type="PIRSF" id="PIRSF002305">
    <property type="entry name" value="ERM"/>
    <property type="match status" value="1"/>
</dbReference>
<dbReference type="InterPro" id="IPR029071">
    <property type="entry name" value="Ubiquitin-like_domsf"/>
</dbReference>
<keyword evidence="2" id="KW-1003">Cell membrane</keyword>
<reference evidence="7" key="2">
    <citation type="submission" date="2025-08" db="UniProtKB">
        <authorList>
            <consortium name="Ensembl"/>
        </authorList>
    </citation>
    <scope>IDENTIFICATION</scope>
</reference>
<dbReference type="InterPro" id="IPR018980">
    <property type="entry name" value="FERM_PH-like_C"/>
</dbReference>
<dbReference type="SUPFAM" id="SSF47031">
    <property type="entry name" value="Second domain of FERM"/>
    <property type="match status" value="1"/>
</dbReference>
<dbReference type="Pfam" id="PF00373">
    <property type="entry name" value="FERM_M"/>
    <property type="match status" value="1"/>
</dbReference>
<evidence type="ECO:0000313" key="7">
    <source>
        <dbReference type="Ensembl" id="ENSCSAVP00000011271.1"/>
    </source>
</evidence>
<feature type="domain" description="FERM" evidence="6">
    <location>
        <begin position="29"/>
        <end position="318"/>
    </location>
</feature>
<dbReference type="Gene3D" id="6.10.360.10">
    <property type="match status" value="1"/>
</dbReference>
<dbReference type="InterPro" id="IPR014352">
    <property type="entry name" value="FERM/acyl-CoA-bd_prot_sf"/>
</dbReference>
<dbReference type="GO" id="GO:0005886">
    <property type="term" value="C:plasma membrane"/>
    <property type="evidence" value="ECO:0007669"/>
    <property type="project" value="UniProtKB-SubCell"/>
</dbReference>
<dbReference type="AlphaFoldDB" id="H2Z109"/>
<reference evidence="7" key="3">
    <citation type="submission" date="2025-09" db="UniProtKB">
        <authorList>
            <consortium name="Ensembl"/>
        </authorList>
    </citation>
    <scope>IDENTIFICATION</scope>
</reference>
<dbReference type="Gene3D" id="1.20.80.10">
    <property type="match status" value="1"/>
</dbReference>
<dbReference type="InterPro" id="IPR019748">
    <property type="entry name" value="FERM_central"/>
</dbReference>
<dbReference type="SUPFAM" id="SSF48678">
    <property type="entry name" value="Moesin tail domain"/>
    <property type="match status" value="1"/>
</dbReference>
<evidence type="ECO:0000256" key="2">
    <source>
        <dbReference type="ARBA" id="ARBA00022475"/>
    </source>
</evidence>
<dbReference type="CDD" id="cd13194">
    <property type="entry name" value="FERM_C_ERM"/>
    <property type="match status" value="1"/>
</dbReference>
<feature type="binding site" evidence="4">
    <location>
        <begin position="84"/>
        <end position="87"/>
    </location>
    <ligand>
        <name>a 1,2-diacyl-sn-glycero-3-phospho-(1D-myo-inositol)</name>
        <dbReference type="ChEBI" id="CHEBI:57880"/>
    </ligand>
</feature>
<dbReference type="InterPro" id="IPR019747">
    <property type="entry name" value="FERM_CS"/>
</dbReference>
<dbReference type="PRINTS" id="PR00935">
    <property type="entry name" value="BAND41"/>
</dbReference>
<dbReference type="Pfam" id="PF09380">
    <property type="entry name" value="FERM_C"/>
    <property type="match status" value="1"/>
</dbReference>
<dbReference type="Ensembl" id="ENSCSAVT00000011403.1">
    <property type="protein sequence ID" value="ENSCSAVP00000011271.1"/>
    <property type="gene ID" value="ENSCSAVG00000006596.1"/>
</dbReference>
<reference evidence="8" key="1">
    <citation type="submission" date="2003-08" db="EMBL/GenBank/DDBJ databases">
        <authorList>
            <person name="Birren B."/>
            <person name="Nusbaum C."/>
            <person name="Abebe A."/>
            <person name="Abouelleil A."/>
            <person name="Adekoya E."/>
            <person name="Ait-zahra M."/>
            <person name="Allen N."/>
            <person name="Allen T."/>
            <person name="An P."/>
            <person name="Anderson M."/>
            <person name="Anderson S."/>
            <person name="Arachchi H."/>
            <person name="Armbruster J."/>
            <person name="Bachantsang P."/>
            <person name="Baldwin J."/>
            <person name="Barry A."/>
            <person name="Bayul T."/>
            <person name="Blitshsteyn B."/>
            <person name="Bloom T."/>
            <person name="Blye J."/>
            <person name="Boguslavskiy L."/>
            <person name="Borowsky M."/>
            <person name="Boukhgalter B."/>
            <person name="Brunache A."/>
            <person name="Butler J."/>
            <person name="Calixte N."/>
            <person name="Calvo S."/>
            <person name="Camarata J."/>
            <person name="Campo K."/>
            <person name="Chang J."/>
            <person name="Cheshatsang Y."/>
            <person name="Citroen M."/>
            <person name="Collymore A."/>
            <person name="Considine T."/>
            <person name="Cook A."/>
            <person name="Cooke P."/>
            <person name="Corum B."/>
            <person name="Cuomo C."/>
            <person name="David R."/>
            <person name="Dawoe T."/>
            <person name="Degray S."/>
            <person name="Dodge S."/>
            <person name="Dooley K."/>
            <person name="Dorje P."/>
            <person name="Dorjee K."/>
            <person name="Dorris L."/>
            <person name="Duffey N."/>
            <person name="Dupes A."/>
            <person name="Elkins T."/>
            <person name="Engels R."/>
            <person name="Erickson J."/>
            <person name="Farina A."/>
            <person name="Faro S."/>
            <person name="Ferreira P."/>
            <person name="Fischer H."/>
            <person name="Fitzgerald M."/>
            <person name="Foley K."/>
            <person name="Gage D."/>
            <person name="Galagan J."/>
            <person name="Gearin G."/>
            <person name="Gnerre S."/>
            <person name="Gnirke A."/>
            <person name="Goyette A."/>
            <person name="Graham J."/>
            <person name="Grandbois E."/>
            <person name="Gyaltsen K."/>
            <person name="Hafez N."/>
            <person name="Hagopian D."/>
            <person name="Hagos B."/>
            <person name="Hall J."/>
            <person name="Hatcher B."/>
            <person name="Heller A."/>
            <person name="Higgins H."/>
            <person name="Honan T."/>
            <person name="Horn A."/>
            <person name="Houde N."/>
            <person name="Hughes L."/>
            <person name="Hulme W."/>
            <person name="Husby E."/>
            <person name="Iliev I."/>
            <person name="Jaffe D."/>
            <person name="Jones C."/>
            <person name="Kamal M."/>
            <person name="Kamat A."/>
            <person name="Kamvysselis M."/>
            <person name="Karlsson E."/>
            <person name="Kells C."/>
            <person name="Kieu A."/>
            <person name="Kisner P."/>
            <person name="Kodira C."/>
            <person name="Kulbokas E."/>
            <person name="Labutti K."/>
            <person name="Lama D."/>
            <person name="Landers T."/>
            <person name="Leger J."/>
            <person name="Levine S."/>
            <person name="Lewis D."/>
            <person name="Lewis T."/>
            <person name="Lindblad-toh K."/>
            <person name="Liu X."/>
            <person name="Lokyitsang T."/>
            <person name="Lokyitsang Y."/>
            <person name="Lucien O."/>
            <person name="Lui A."/>
            <person name="Ma L.J."/>
            <person name="Mabbitt R."/>
            <person name="Macdonald J."/>
            <person name="Maclean C."/>
            <person name="Major J."/>
            <person name="Manning J."/>
            <person name="Marabella R."/>
            <person name="Maru K."/>
            <person name="Matthews C."/>
            <person name="Mauceli E."/>
            <person name="Mccarthy M."/>
            <person name="Mcdonough S."/>
            <person name="Mcghee T."/>
            <person name="Meldrim J."/>
            <person name="Meneus L."/>
            <person name="Mesirov J."/>
            <person name="Mihalev A."/>
            <person name="Mihova T."/>
            <person name="Mikkelsen T."/>
            <person name="Mlenga V."/>
            <person name="Moru K."/>
            <person name="Mozes J."/>
            <person name="Mulrain L."/>
            <person name="Munson G."/>
            <person name="Naylor J."/>
            <person name="Newes C."/>
            <person name="Nguyen C."/>
            <person name="Nguyen N."/>
            <person name="Nguyen T."/>
            <person name="Nicol R."/>
            <person name="Nielsen C."/>
            <person name="Nizzari M."/>
            <person name="Norbu C."/>
            <person name="Norbu N."/>
            <person name="O'donnell P."/>
            <person name="Okoawo O."/>
            <person name="O'leary S."/>
            <person name="Omotosho B."/>
            <person name="O'neill K."/>
            <person name="Osman S."/>
            <person name="Parker S."/>
            <person name="Perrin D."/>
            <person name="Phunkhang P."/>
            <person name="Piqani B."/>
            <person name="Purcell S."/>
            <person name="Rachupka T."/>
            <person name="Ramasamy U."/>
            <person name="Rameau R."/>
            <person name="Ray V."/>
            <person name="Raymond C."/>
            <person name="Retta R."/>
            <person name="Richardson S."/>
            <person name="Rise C."/>
            <person name="Rodriguez J."/>
            <person name="Rogers J."/>
            <person name="Rogov P."/>
            <person name="Rutman M."/>
            <person name="Schupbach R."/>
            <person name="Seaman C."/>
            <person name="Settipalli S."/>
            <person name="Sharpe T."/>
            <person name="Sheridan J."/>
            <person name="Sherpa N."/>
            <person name="Shi J."/>
            <person name="Smirnov S."/>
            <person name="Smith C."/>
            <person name="Sougnez C."/>
            <person name="Spencer B."/>
            <person name="Stalker J."/>
            <person name="Stange-thomann N."/>
            <person name="Stavropoulos S."/>
            <person name="Stetson K."/>
            <person name="Stone C."/>
            <person name="Stone S."/>
            <person name="Stubbs M."/>
            <person name="Talamas J."/>
            <person name="Tchuinga P."/>
            <person name="Tenzing P."/>
            <person name="Tesfaye S."/>
            <person name="Theodore J."/>
            <person name="Thoulutsang Y."/>
            <person name="Topham K."/>
            <person name="Towey S."/>
            <person name="Tsamla T."/>
            <person name="Tsomo N."/>
            <person name="Vallee D."/>
            <person name="Vassiliev H."/>
            <person name="Venkataraman V."/>
            <person name="Vinson J."/>
            <person name="Vo A."/>
            <person name="Wade C."/>
            <person name="Wang S."/>
            <person name="Wangchuk T."/>
            <person name="Wangdi T."/>
            <person name="Whittaker C."/>
            <person name="Wilkinson J."/>
            <person name="Wu Y."/>
            <person name="Wyman D."/>
            <person name="Yadav S."/>
            <person name="Yang S."/>
            <person name="Yang X."/>
            <person name="Yeager S."/>
            <person name="Yee E."/>
            <person name="Young G."/>
            <person name="Zainoun J."/>
            <person name="Zembeck L."/>
            <person name="Zimmer A."/>
            <person name="Zody M."/>
            <person name="Lander E."/>
        </authorList>
    </citation>
    <scope>NUCLEOTIDE SEQUENCE [LARGE SCALE GENOMIC DNA]</scope>
</reference>
<dbReference type="PROSITE" id="PS50057">
    <property type="entry name" value="FERM_3"/>
    <property type="match status" value="1"/>
</dbReference>
<accession>H2Z109</accession>
<dbReference type="FunFam" id="2.30.29.30:FF:000003">
    <property type="entry name" value="Radixin isoform 1"/>
    <property type="match status" value="1"/>
</dbReference>
<dbReference type="CDD" id="cd14473">
    <property type="entry name" value="FERM_B-lobe"/>
    <property type="match status" value="1"/>
</dbReference>
<feature type="region of interest" description="Disordered" evidence="5">
    <location>
        <begin position="399"/>
        <end position="439"/>
    </location>
</feature>
<dbReference type="SUPFAM" id="SSF50729">
    <property type="entry name" value="PH domain-like"/>
    <property type="match status" value="1"/>
</dbReference>
<dbReference type="InterPro" id="IPR000299">
    <property type="entry name" value="FERM_domain"/>
</dbReference>
<dbReference type="InterPro" id="IPR011259">
    <property type="entry name" value="ERM_C_dom"/>
</dbReference>
<dbReference type="InterPro" id="IPR011174">
    <property type="entry name" value="ERM"/>
</dbReference>
<evidence type="ECO:0000256" key="4">
    <source>
        <dbReference type="PIRSR" id="PIRSR002305-1"/>
    </source>
</evidence>
<dbReference type="InterPro" id="IPR019749">
    <property type="entry name" value="Band_41_domain"/>
</dbReference>
<comment type="subcellular location">
    <subcellularLocation>
        <location evidence="1">Cell membrane</location>
        <topology evidence="1">Peripheral membrane protein</topology>
    </subcellularLocation>
</comment>
<dbReference type="SUPFAM" id="SSF54236">
    <property type="entry name" value="Ubiquitin-like"/>
    <property type="match status" value="1"/>
</dbReference>
<name>H2Z109_CIOSA</name>
<dbReference type="InterPro" id="IPR000798">
    <property type="entry name" value="Ez/rad/moesin-like"/>
</dbReference>
<dbReference type="FunFam" id="3.10.20.90:FF:000013">
    <property type="entry name" value="radixin isoform X1"/>
    <property type="match status" value="1"/>
</dbReference>
<dbReference type="PRINTS" id="PR00661">
    <property type="entry name" value="ERMFAMILY"/>
</dbReference>
<evidence type="ECO:0000256" key="3">
    <source>
        <dbReference type="ARBA" id="ARBA00023136"/>
    </source>
</evidence>
<evidence type="ECO:0000259" key="6">
    <source>
        <dbReference type="PROSITE" id="PS50057"/>
    </source>
</evidence>
<dbReference type="Gene3D" id="1.20.5.450">
    <property type="match status" value="1"/>
</dbReference>
<dbReference type="Pfam" id="PF00769">
    <property type="entry name" value="ERM_C"/>
    <property type="match status" value="1"/>
</dbReference>
<dbReference type="PANTHER" id="PTHR23281">
    <property type="entry name" value="MERLIN/MOESIN/EZRIN/RADIXIN"/>
    <property type="match status" value="1"/>
</dbReference>
<feature type="compositionally biased region" description="Basic and acidic residues" evidence="5">
    <location>
        <begin position="399"/>
        <end position="424"/>
    </location>
</feature>
<dbReference type="FunFam" id="1.20.80.10:FF:000002">
    <property type="entry name" value="radixin isoform X1"/>
    <property type="match status" value="1"/>
</dbReference>
<dbReference type="InterPro" id="IPR018979">
    <property type="entry name" value="FERM_N"/>
</dbReference>
<evidence type="ECO:0000256" key="1">
    <source>
        <dbReference type="ARBA" id="ARBA00004202"/>
    </source>
</evidence>
<dbReference type="GO" id="GO:0003779">
    <property type="term" value="F:actin binding"/>
    <property type="evidence" value="ECO:0007669"/>
    <property type="project" value="InterPro"/>
</dbReference>
<dbReference type="InterPro" id="IPR011993">
    <property type="entry name" value="PH-like_dom_sf"/>
</dbReference>
<dbReference type="InterPro" id="IPR008954">
    <property type="entry name" value="Moesin_tail_sf"/>
</dbReference>